<feature type="non-terminal residue" evidence="7">
    <location>
        <position position="1"/>
    </location>
</feature>
<feature type="transmembrane region" description="Helical" evidence="5">
    <location>
        <begin position="206"/>
        <end position="228"/>
    </location>
</feature>
<dbReference type="GO" id="GO:0005886">
    <property type="term" value="C:plasma membrane"/>
    <property type="evidence" value="ECO:0007669"/>
    <property type="project" value="TreeGrafter"/>
</dbReference>
<dbReference type="Pfam" id="PF01061">
    <property type="entry name" value="ABC2_membrane"/>
    <property type="match status" value="1"/>
</dbReference>
<dbReference type="PROSITE" id="PS51012">
    <property type="entry name" value="ABC_TM2"/>
    <property type="match status" value="1"/>
</dbReference>
<evidence type="ECO:0000313" key="7">
    <source>
        <dbReference type="EMBL" id="GAH00515.1"/>
    </source>
</evidence>
<reference evidence="7" key="1">
    <citation type="journal article" date="2014" name="Front. Microbiol.">
        <title>High frequency of phylogenetically diverse reductive dehalogenase-homologous genes in deep subseafloor sedimentary metagenomes.</title>
        <authorList>
            <person name="Kawai M."/>
            <person name="Futagami T."/>
            <person name="Toyoda A."/>
            <person name="Takaki Y."/>
            <person name="Nishi S."/>
            <person name="Hori S."/>
            <person name="Arai W."/>
            <person name="Tsubouchi T."/>
            <person name="Morono Y."/>
            <person name="Uchiyama I."/>
            <person name="Ito T."/>
            <person name="Fujiyama A."/>
            <person name="Inagaki F."/>
            <person name="Takami H."/>
        </authorList>
    </citation>
    <scope>NUCLEOTIDE SEQUENCE</scope>
    <source>
        <strain evidence="7">Expedition CK06-06</strain>
    </source>
</reference>
<dbReference type="AlphaFoldDB" id="X1CWT9"/>
<sequence>LCIITLLMPIIILDKFFEFSTSIGPWTPQNYMIFLFIGYNIMIMQSMIDYIPKSLLREKYWKTLPILMTAPFNRFYLLFGYIISEFIGILLPFTAFFIVMLIFFPLSIASIIIITLMFLGIGIVFSGVGLFLGVFAISNENYLYIFNIFIRFIFWFSCLTYPFQLFPRSVQNIINLNPIYYLIDLIRLTWIENNFFLTILSHPIHISIFAISLVIFPIICVYVFNIIYKKLGITGY</sequence>
<feature type="transmembrane region" description="Helical" evidence="5">
    <location>
        <begin position="31"/>
        <end position="51"/>
    </location>
</feature>
<feature type="transmembrane region" description="Helical" evidence="5">
    <location>
        <begin position="89"/>
        <end position="109"/>
    </location>
</feature>
<dbReference type="EMBL" id="BART01024094">
    <property type="protein sequence ID" value="GAH00515.1"/>
    <property type="molecule type" value="Genomic_DNA"/>
</dbReference>
<organism evidence="7">
    <name type="scientific">marine sediment metagenome</name>
    <dbReference type="NCBI Taxonomy" id="412755"/>
    <lineage>
        <taxon>unclassified sequences</taxon>
        <taxon>metagenomes</taxon>
        <taxon>ecological metagenomes</taxon>
    </lineage>
</organism>
<evidence type="ECO:0000256" key="3">
    <source>
        <dbReference type="ARBA" id="ARBA00022989"/>
    </source>
</evidence>
<dbReference type="InterPro" id="IPR052522">
    <property type="entry name" value="ABC-2_transport_permease"/>
</dbReference>
<comment type="caution">
    <text evidence="7">The sequence shown here is derived from an EMBL/GenBank/DDBJ whole genome shotgun (WGS) entry which is preliminary data.</text>
</comment>
<dbReference type="PANTHER" id="PTHR43332">
    <property type="entry name" value="INNER MEMBRANE TRANSPORT PERMEASE YADH-RELATED"/>
    <property type="match status" value="1"/>
</dbReference>
<keyword evidence="2 5" id="KW-0812">Transmembrane</keyword>
<evidence type="ECO:0000259" key="6">
    <source>
        <dbReference type="PROSITE" id="PS51012"/>
    </source>
</evidence>
<name>X1CWT9_9ZZZZ</name>
<accession>X1CWT9</accession>
<dbReference type="PANTHER" id="PTHR43332:SF2">
    <property type="entry name" value="INNER MEMBRANE TRANSPORT PERMEASE YADH"/>
    <property type="match status" value="1"/>
</dbReference>
<feature type="domain" description="ABC transmembrane type-2" evidence="6">
    <location>
        <begin position="1"/>
        <end position="231"/>
    </location>
</feature>
<feature type="transmembrane region" description="Helical" evidence="5">
    <location>
        <begin position="143"/>
        <end position="166"/>
    </location>
</feature>
<evidence type="ECO:0000256" key="1">
    <source>
        <dbReference type="ARBA" id="ARBA00004141"/>
    </source>
</evidence>
<comment type="subcellular location">
    <subcellularLocation>
        <location evidence="1">Membrane</location>
        <topology evidence="1">Multi-pass membrane protein</topology>
    </subcellularLocation>
</comment>
<proteinExistence type="predicted"/>
<evidence type="ECO:0000256" key="5">
    <source>
        <dbReference type="SAM" id="Phobius"/>
    </source>
</evidence>
<feature type="transmembrane region" description="Helical" evidence="5">
    <location>
        <begin position="178"/>
        <end position="200"/>
    </location>
</feature>
<keyword evidence="4 5" id="KW-0472">Membrane</keyword>
<dbReference type="InterPro" id="IPR047817">
    <property type="entry name" value="ABC2_TM_bact-type"/>
</dbReference>
<keyword evidence="3 5" id="KW-1133">Transmembrane helix</keyword>
<dbReference type="GO" id="GO:0140359">
    <property type="term" value="F:ABC-type transporter activity"/>
    <property type="evidence" value="ECO:0007669"/>
    <property type="project" value="InterPro"/>
</dbReference>
<dbReference type="InterPro" id="IPR013525">
    <property type="entry name" value="ABC2_TM"/>
</dbReference>
<feature type="transmembrane region" description="Helical" evidence="5">
    <location>
        <begin position="116"/>
        <end position="137"/>
    </location>
</feature>
<gene>
    <name evidence="7" type="ORF">S01H4_43641</name>
</gene>
<evidence type="ECO:0000256" key="2">
    <source>
        <dbReference type="ARBA" id="ARBA00022692"/>
    </source>
</evidence>
<evidence type="ECO:0000256" key="4">
    <source>
        <dbReference type="ARBA" id="ARBA00023136"/>
    </source>
</evidence>
<protein>
    <recommendedName>
        <fullName evidence="6">ABC transmembrane type-2 domain-containing protein</fullName>
    </recommendedName>
</protein>